<name>A0ABP5I9H3_9ACTN</name>
<feature type="region of interest" description="Disordered" evidence="1">
    <location>
        <begin position="82"/>
        <end position="104"/>
    </location>
</feature>
<sequence length="124" mass="13206">MVRYSQFEPAGTCGEAKVPLATMAGSVSSAPAGAAKVRAHALLRVMARSLAGEVRSNGFLPELGNGADRLISDRDFRRSRSLAMLGGSTTHRNRRRTERGACGRSTAPLAWKAVRVRTKPVTVG</sequence>
<gene>
    <name evidence="2" type="ORF">GCM10009759_25970</name>
</gene>
<keyword evidence="3" id="KW-1185">Reference proteome</keyword>
<proteinExistence type="predicted"/>
<accession>A0ABP5I9H3</accession>
<evidence type="ECO:0000313" key="3">
    <source>
        <dbReference type="Proteomes" id="UP001500897"/>
    </source>
</evidence>
<organism evidence="2 3">
    <name type="scientific">Kitasatospora saccharophila</name>
    <dbReference type="NCBI Taxonomy" id="407973"/>
    <lineage>
        <taxon>Bacteria</taxon>
        <taxon>Bacillati</taxon>
        <taxon>Actinomycetota</taxon>
        <taxon>Actinomycetes</taxon>
        <taxon>Kitasatosporales</taxon>
        <taxon>Streptomycetaceae</taxon>
        <taxon>Kitasatospora</taxon>
    </lineage>
</organism>
<dbReference type="Proteomes" id="UP001500897">
    <property type="component" value="Unassembled WGS sequence"/>
</dbReference>
<evidence type="ECO:0000313" key="2">
    <source>
        <dbReference type="EMBL" id="GAA2096586.1"/>
    </source>
</evidence>
<comment type="caution">
    <text evidence="2">The sequence shown here is derived from an EMBL/GenBank/DDBJ whole genome shotgun (WGS) entry which is preliminary data.</text>
</comment>
<reference evidence="3" key="1">
    <citation type="journal article" date="2019" name="Int. J. Syst. Evol. Microbiol.">
        <title>The Global Catalogue of Microorganisms (GCM) 10K type strain sequencing project: providing services to taxonomists for standard genome sequencing and annotation.</title>
        <authorList>
            <consortium name="The Broad Institute Genomics Platform"/>
            <consortium name="The Broad Institute Genome Sequencing Center for Infectious Disease"/>
            <person name="Wu L."/>
            <person name="Ma J."/>
        </authorList>
    </citation>
    <scope>NUCLEOTIDE SEQUENCE [LARGE SCALE GENOMIC DNA]</scope>
    <source>
        <strain evidence="3">JCM 14559</strain>
    </source>
</reference>
<dbReference type="EMBL" id="BAAANS010000014">
    <property type="protein sequence ID" value="GAA2096586.1"/>
    <property type="molecule type" value="Genomic_DNA"/>
</dbReference>
<protein>
    <submittedName>
        <fullName evidence="2">Uncharacterized protein</fullName>
    </submittedName>
</protein>
<evidence type="ECO:0000256" key="1">
    <source>
        <dbReference type="SAM" id="MobiDB-lite"/>
    </source>
</evidence>